<keyword evidence="2" id="KW-1185">Reference proteome</keyword>
<organism evidence="1 2">
    <name type="scientific">Legionella cherrii</name>
    <dbReference type="NCBI Taxonomy" id="28084"/>
    <lineage>
        <taxon>Bacteria</taxon>
        <taxon>Pseudomonadati</taxon>
        <taxon>Pseudomonadota</taxon>
        <taxon>Gammaproteobacteria</taxon>
        <taxon>Legionellales</taxon>
        <taxon>Legionellaceae</taxon>
        <taxon>Legionella</taxon>
    </lineage>
</organism>
<dbReference type="EMBL" id="LR134173">
    <property type="protein sequence ID" value="VEB38048.1"/>
    <property type="molecule type" value="Genomic_DNA"/>
</dbReference>
<dbReference type="Proteomes" id="UP000277577">
    <property type="component" value="Chromosome"/>
</dbReference>
<name>A0ABY6T7Z7_9GAMM</name>
<dbReference type="RefSeq" id="WP_028380314.1">
    <property type="nucleotide sequence ID" value="NZ_CAAAIT010000001.1"/>
</dbReference>
<gene>
    <name evidence="1" type="ORF">NCTC11976_02527</name>
</gene>
<protein>
    <submittedName>
        <fullName evidence="1">Uncharacterized protein</fullName>
    </submittedName>
</protein>
<evidence type="ECO:0000313" key="2">
    <source>
        <dbReference type="Proteomes" id="UP000277577"/>
    </source>
</evidence>
<proteinExistence type="predicted"/>
<accession>A0ABY6T7Z7</accession>
<sequence>MSQEKISVVSRREQIHQQLAELLQKREKGIQWTADASGVYCKIDNKNELHNELFSKMTANDCNPDTLERVSKSHREASDKDPAKVRAFKQRLAHGEWFEMGYTSATKVKQLLKEVGEEELAEEYSKMVLEENTQIAANLTKLMNKDGIRWDAEVDRVRCSPPLKNPEKFYEARESASRDFVNNFENILKSRGITVIPKIDIKVGNYGGNGVSIEASFTKGKDLEVLKQQTEALAKKPNCVTTHFRNSLRDKYPSEKDIENVCQKILEFCQENPKVNGLDKMMMELARPGDKRAILEKLIDLADWKKSDSEFTKEIHRRRGRDPKVEDFYQKLAALNPNDKGQVTQFMQDFDSTMHKEQTSTLSNN</sequence>
<evidence type="ECO:0000313" key="1">
    <source>
        <dbReference type="EMBL" id="VEB38048.1"/>
    </source>
</evidence>
<reference evidence="1 2" key="1">
    <citation type="submission" date="2018-12" db="EMBL/GenBank/DDBJ databases">
        <authorList>
            <consortium name="Pathogen Informatics"/>
        </authorList>
    </citation>
    <scope>NUCLEOTIDE SEQUENCE [LARGE SCALE GENOMIC DNA]</scope>
    <source>
        <strain evidence="1 2">NCTC11976</strain>
    </source>
</reference>